<protein>
    <submittedName>
        <fullName evidence="2">Uncharacterized protein</fullName>
    </submittedName>
</protein>
<accession>A0A3S3LVV0</accession>
<feature type="transmembrane region" description="Helical" evidence="1">
    <location>
        <begin position="129"/>
        <end position="156"/>
    </location>
</feature>
<feature type="transmembrane region" description="Helical" evidence="1">
    <location>
        <begin position="41"/>
        <end position="63"/>
    </location>
</feature>
<dbReference type="EMBL" id="SAVA01000016">
    <property type="protein sequence ID" value="RWR48041.1"/>
    <property type="molecule type" value="Genomic_DNA"/>
</dbReference>
<dbReference type="Proteomes" id="UP000288071">
    <property type="component" value="Unassembled WGS sequence"/>
</dbReference>
<feature type="transmembrane region" description="Helical" evidence="1">
    <location>
        <begin position="70"/>
        <end position="92"/>
    </location>
</feature>
<dbReference type="RefSeq" id="WP_128157852.1">
    <property type="nucleotide sequence ID" value="NZ_JBHSOM010000011.1"/>
</dbReference>
<keyword evidence="3" id="KW-1185">Reference proteome</keyword>
<comment type="caution">
    <text evidence="2">The sequence shown here is derived from an EMBL/GenBank/DDBJ whole genome shotgun (WGS) entry which is preliminary data.</text>
</comment>
<feature type="transmembrane region" description="Helical" evidence="1">
    <location>
        <begin position="98"/>
        <end position="117"/>
    </location>
</feature>
<proteinExistence type="predicted"/>
<dbReference type="AlphaFoldDB" id="A0A3S3LVV0"/>
<gene>
    <name evidence="2" type="ORF">EOW66_18780</name>
</gene>
<name>A0A3S3LVV0_9RHOB</name>
<organism evidence="2 3">
    <name type="scientific">Paenirhodobacter huangdaonensis</name>
    <dbReference type="NCBI Taxonomy" id="2501515"/>
    <lineage>
        <taxon>Bacteria</taxon>
        <taxon>Pseudomonadati</taxon>
        <taxon>Pseudomonadota</taxon>
        <taxon>Alphaproteobacteria</taxon>
        <taxon>Rhodobacterales</taxon>
        <taxon>Rhodobacter group</taxon>
        <taxon>Paenirhodobacter</taxon>
    </lineage>
</organism>
<reference evidence="3" key="2">
    <citation type="submission" date="2019-01" db="EMBL/GenBank/DDBJ databases">
        <title>Sinorhodobacter populi sp. nov. isolated from the symptomatic bark tissue of Populus euramericana canker.</title>
        <authorList>
            <person name="Li Y."/>
        </authorList>
    </citation>
    <scope>NUCLEOTIDE SEQUENCE [LARGE SCALE GENOMIC DNA]</scope>
    <source>
        <strain evidence="3">CGMCC 1.12963</strain>
    </source>
</reference>
<evidence type="ECO:0000313" key="2">
    <source>
        <dbReference type="EMBL" id="RWR48041.1"/>
    </source>
</evidence>
<keyword evidence="1" id="KW-0812">Transmembrane</keyword>
<keyword evidence="1" id="KW-0472">Membrane</keyword>
<keyword evidence="1" id="KW-1133">Transmembrane helix</keyword>
<reference evidence="2 3" key="1">
    <citation type="submission" date="2019-01" db="EMBL/GenBank/DDBJ databases">
        <title>Sinorhodobacter populi sp. nov. isolated from the symptomatic bark tissue of Populus euramericana canker.</title>
        <authorList>
            <person name="Xu G."/>
        </authorList>
    </citation>
    <scope>NUCLEOTIDE SEQUENCE [LARGE SCALE GENOMIC DNA]</scope>
    <source>
        <strain evidence="2 3">CGMCC 1.12963</strain>
    </source>
</reference>
<evidence type="ECO:0000256" key="1">
    <source>
        <dbReference type="SAM" id="Phobius"/>
    </source>
</evidence>
<evidence type="ECO:0000313" key="3">
    <source>
        <dbReference type="Proteomes" id="UP000288071"/>
    </source>
</evidence>
<sequence length="255" mass="26392">MTGPANARPGRITLVMAGLIAAGYADLEPLSVLNGPRIPAVFVAALWGVIIAPFLPLACALMARYAPLRLPGVVLVAGTICTAVLGALITLVAMMDGISAFVFLEGSTLTLAVAGGLQMLGGTAGSRKIAALLMALPTLTGLWSLATVPAVALSALRLADGRPYCIGHHGVQGPLESWAELRGLSLYTTRTGYKSTSHWYLHAVLIVQEKGGISVWNWSFGAMSFTPLPHPGRLLVSAGSECTPEPGFLAALAPV</sequence>